<evidence type="ECO:0000256" key="2">
    <source>
        <dbReference type="ARBA" id="ARBA00006275"/>
    </source>
</evidence>
<dbReference type="EMBL" id="CP119311">
    <property type="protein sequence ID" value="WEK38125.1"/>
    <property type="molecule type" value="Genomic_DNA"/>
</dbReference>
<gene>
    <name evidence="8" type="ORF">P0Y53_11515</name>
</gene>
<dbReference type="AlphaFoldDB" id="A0AAJ5WWN9"/>
<protein>
    <submittedName>
        <fullName evidence="8">RagB/SusD family nutrient uptake outer membrane protein</fullName>
    </submittedName>
</protein>
<keyword evidence="3" id="KW-0732">Signal</keyword>
<dbReference type="InterPro" id="IPR011990">
    <property type="entry name" value="TPR-like_helical_dom_sf"/>
</dbReference>
<evidence type="ECO:0000256" key="3">
    <source>
        <dbReference type="ARBA" id="ARBA00022729"/>
    </source>
</evidence>
<dbReference type="SUPFAM" id="SSF48452">
    <property type="entry name" value="TPR-like"/>
    <property type="match status" value="1"/>
</dbReference>
<dbReference type="Gene3D" id="1.25.40.390">
    <property type="match status" value="1"/>
</dbReference>
<evidence type="ECO:0000259" key="7">
    <source>
        <dbReference type="Pfam" id="PF14322"/>
    </source>
</evidence>
<evidence type="ECO:0000313" key="9">
    <source>
        <dbReference type="Proteomes" id="UP001220610"/>
    </source>
</evidence>
<dbReference type="Proteomes" id="UP001220610">
    <property type="component" value="Chromosome"/>
</dbReference>
<name>A0AAJ5WWN9_9BACT</name>
<comment type="subcellular location">
    <subcellularLocation>
        <location evidence="1">Cell outer membrane</location>
    </subcellularLocation>
</comment>
<organism evidence="8 9">
    <name type="scientific">Candidatus Pseudobacter hemicellulosilyticus</name>
    <dbReference type="NCBI Taxonomy" id="3121375"/>
    <lineage>
        <taxon>Bacteria</taxon>
        <taxon>Pseudomonadati</taxon>
        <taxon>Bacteroidota</taxon>
        <taxon>Chitinophagia</taxon>
        <taxon>Chitinophagales</taxon>
        <taxon>Chitinophagaceae</taxon>
        <taxon>Pseudobacter</taxon>
    </lineage>
</organism>
<sequence length="494" mass="56524">MQKIYMLLLLVLSLSSCKKWLDLQPETEIAKDELFKTQEGFQEAINGIYTHCTDGALYGNELSFGFLDVMAQNYSFESYNDGWNYIPTSQFKYKNEYFIERSDRVWAGLYKGIVNANLILENIDKDKTIFTDNNYGVIKGEALALRAYLHFDLFRMYGSYAAASKTGIPYVSTYSNKVTALSSADEVMNNVLTDLEAAKALLRTSDSILSPGYLVNYPLVRDSSTERSARSLFHQNRRHRLNYYAVCGELARAYLYKGDKPNALLNAEEVIRSNKFAWTSQTQFLHVDNKEIDRIGYKELIFAWQINKRKDEVTTRFEGSSGKFNILEDPLKFIYESGGSGSVGGEDLRLKQWFQPIGDKRYNLIKYMRNPNARDEDSTGNKHPLMAPAIRLSEMHYIAAEAIYESNPAKALEYLTKVRNVRGIGTPLQVSSYEQMIQELLKDARKEWFGEGQLFYMYKRLNRGIVGQVGSLTPPSKEVFILPLPNNEIEFGGR</sequence>
<evidence type="ECO:0000313" key="8">
    <source>
        <dbReference type="EMBL" id="WEK38125.1"/>
    </source>
</evidence>
<evidence type="ECO:0000259" key="6">
    <source>
        <dbReference type="Pfam" id="PF07980"/>
    </source>
</evidence>
<dbReference type="Pfam" id="PF14322">
    <property type="entry name" value="SusD-like_3"/>
    <property type="match status" value="1"/>
</dbReference>
<evidence type="ECO:0000256" key="5">
    <source>
        <dbReference type="ARBA" id="ARBA00023237"/>
    </source>
</evidence>
<comment type="similarity">
    <text evidence="2">Belongs to the SusD family.</text>
</comment>
<keyword evidence="5" id="KW-0998">Cell outer membrane</keyword>
<evidence type="ECO:0000256" key="4">
    <source>
        <dbReference type="ARBA" id="ARBA00023136"/>
    </source>
</evidence>
<keyword evidence="4" id="KW-0472">Membrane</keyword>
<feature type="domain" description="RagB/SusD" evidence="6">
    <location>
        <begin position="364"/>
        <end position="460"/>
    </location>
</feature>
<dbReference type="InterPro" id="IPR012944">
    <property type="entry name" value="SusD_RagB_dom"/>
</dbReference>
<accession>A0AAJ5WWN9</accession>
<dbReference type="PROSITE" id="PS51257">
    <property type="entry name" value="PROKAR_LIPOPROTEIN"/>
    <property type="match status" value="1"/>
</dbReference>
<reference evidence="8" key="1">
    <citation type="submission" date="2023-03" db="EMBL/GenBank/DDBJ databases">
        <title>Andean soil-derived lignocellulolytic bacterial consortium as a source of novel taxa and putative plastic-active enzymes.</title>
        <authorList>
            <person name="Diaz-Garcia L."/>
            <person name="Chuvochina M."/>
            <person name="Feuerriegel G."/>
            <person name="Bunk B."/>
            <person name="Sproer C."/>
            <person name="Streit W.R."/>
            <person name="Rodriguez L.M."/>
            <person name="Overmann J."/>
            <person name="Jimenez D.J."/>
        </authorList>
    </citation>
    <scope>NUCLEOTIDE SEQUENCE</scope>
    <source>
        <strain evidence="8">MAG 7</strain>
    </source>
</reference>
<evidence type="ECO:0000256" key="1">
    <source>
        <dbReference type="ARBA" id="ARBA00004442"/>
    </source>
</evidence>
<feature type="domain" description="SusD-like N-terminal" evidence="7">
    <location>
        <begin position="19"/>
        <end position="203"/>
    </location>
</feature>
<dbReference type="Pfam" id="PF07980">
    <property type="entry name" value="SusD_RagB"/>
    <property type="match status" value="1"/>
</dbReference>
<proteinExistence type="inferred from homology"/>
<dbReference type="GO" id="GO:0009279">
    <property type="term" value="C:cell outer membrane"/>
    <property type="evidence" value="ECO:0007669"/>
    <property type="project" value="UniProtKB-SubCell"/>
</dbReference>
<dbReference type="InterPro" id="IPR033985">
    <property type="entry name" value="SusD-like_N"/>
</dbReference>